<dbReference type="STRING" id="351160.RCIX407"/>
<dbReference type="CDD" id="cd04491">
    <property type="entry name" value="SoSSB_OBF"/>
    <property type="match status" value="1"/>
</dbReference>
<accession>Q0W6Z7</accession>
<dbReference type="InterPro" id="IPR012340">
    <property type="entry name" value="NA-bd_OB-fold"/>
</dbReference>
<proteinExistence type="predicted"/>
<name>Q0W6Z7_METAR</name>
<evidence type="ECO:0000313" key="1">
    <source>
        <dbReference type="EMBL" id="CAJ35846.1"/>
    </source>
</evidence>
<dbReference type="AlphaFoldDB" id="Q0W6Z7"/>
<dbReference type="GeneID" id="5145114"/>
<organism evidence="1 2">
    <name type="scientific">Methanocella arvoryzae (strain DSM 22066 / NBRC 105507 / MRE50)</name>
    <dbReference type="NCBI Taxonomy" id="351160"/>
    <lineage>
        <taxon>Archaea</taxon>
        <taxon>Methanobacteriati</taxon>
        <taxon>Methanobacteriota</taxon>
        <taxon>Stenosarchaea group</taxon>
        <taxon>Methanomicrobia</taxon>
        <taxon>Methanocellales</taxon>
        <taxon>Methanocellaceae</taxon>
        <taxon>Methanocella</taxon>
    </lineage>
</organism>
<gene>
    <name evidence="1" type="ORF">RCIX407</name>
</gene>
<dbReference type="OrthoDB" id="335252at2157"/>
<dbReference type="NCBIfam" id="NF005553">
    <property type="entry name" value="PRK07217.1"/>
    <property type="match status" value="1"/>
</dbReference>
<dbReference type="Gene3D" id="2.40.50.140">
    <property type="entry name" value="Nucleic acid-binding proteins"/>
    <property type="match status" value="1"/>
</dbReference>
<evidence type="ECO:0000313" key="2">
    <source>
        <dbReference type="Proteomes" id="UP000000663"/>
    </source>
</evidence>
<reference evidence="1 2" key="1">
    <citation type="journal article" date="2006" name="Science">
        <title>Genome of rice cluster I archaea -- the key methane producers in the rice rhizosphere.</title>
        <authorList>
            <person name="Erkel C."/>
            <person name="Kube M."/>
            <person name="Reinhardt R."/>
            <person name="Liesack W."/>
        </authorList>
    </citation>
    <scope>NUCLEOTIDE SEQUENCE [LARGE SCALE GENOMIC DNA]</scope>
    <source>
        <strain evidence="2">DSM 22066 / NBRC 105507 / MRE50</strain>
    </source>
</reference>
<protein>
    <recommendedName>
        <fullName evidence="3">Replication factor A</fullName>
    </recommendedName>
</protein>
<dbReference type="EMBL" id="AM114193">
    <property type="protein sequence ID" value="CAJ35846.1"/>
    <property type="molecule type" value="Genomic_DNA"/>
</dbReference>
<dbReference type="PATRIC" id="fig|351160.9.peg.2389"/>
<sequence length="307" mass="34316">MVKDIAKELREKFSQMGAEVPLKEIEQKLDLLINQYKVPEDEAKRTVMNQYVRDLKLQRPQTGGGGEAQLVKIKDIIKDGMWVSLKAKVLQVWENDKPSISQIGVLGDETGTIKFVAFAKSDLPKLEEGKSYYLTNMVTDSWQSRFSVKLNKTTTIVPTEDVEVADRDTVMTGAIVDVQQGSGLIKRCPECNRPLTKGACADHGKQEGEYDLRVKAVLDDGKVAQDIILNQEMTYRVTGINVDMAKKMAMDAVDPGVVLDEIKRIMLGKYFTVKGPIMSGRYLLAKEMERTVKDITLDEVLKKVGAV</sequence>
<dbReference type="KEGG" id="rci:RCIX407"/>
<dbReference type="FunFam" id="2.40.50.140:FF:000301">
    <property type="entry name" value="Replication protein A"/>
    <property type="match status" value="1"/>
</dbReference>
<dbReference type="eggNOG" id="arCOG01510">
    <property type="taxonomic scope" value="Archaea"/>
</dbReference>
<evidence type="ECO:0008006" key="3">
    <source>
        <dbReference type="Google" id="ProtNLM"/>
    </source>
</evidence>
<dbReference type="SUPFAM" id="SSF50249">
    <property type="entry name" value="Nucleic acid-binding proteins"/>
    <property type="match status" value="2"/>
</dbReference>
<keyword evidence="2" id="KW-1185">Reference proteome</keyword>
<dbReference type="Proteomes" id="UP000000663">
    <property type="component" value="Chromosome"/>
</dbReference>
<dbReference type="RefSeq" id="WP_012036656.1">
    <property type="nucleotide sequence ID" value="NC_009464.1"/>
</dbReference>